<dbReference type="SUPFAM" id="SSF47413">
    <property type="entry name" value="lambda repressor-like DNA-binding domains"/>
    <property type="match status" value="1"/>
</dbReference>
<dbReference type="GO" id="GO:0006352">
    <property type="term" value="P:DNA-templated transcription initiation"/>
    <property type="evidence" value="ECO:0007669"/>
    <property type="project" value="InterPro"/>
</dbReference>
<name>A0A366E759_9BACI</name>
<feature type="domain" description="HTH cro/C1-type" evidence="1">
    <location>
        <begin position="7"/>
        <end position="43"/>
    </location>
</feature>
<dbReference type="InterPro" id="IPR013249">
    <property type="entry name" value="RNA_pol_sigma70_r4_t2"/>
</dbReference>
<accession>A0A366E759</accession>
<sequence>MAQFYNIKFLKEVEGLSQRQIATKLGISRKTVSKYLSQNAAPTTVLRKRVYSLPIW</sequence>
<organism evidence="2 3">
    <name type="scientific">Rossellomorea aquimaris</name>
    <dbReference type="NCBI Taxonomy" id="189382"/>
    <lineage>
        <taxon>Bacteria</taxon>
        <taxon>Bacillati</taxon>
        <taxon>Bacillota</taxon>
        <taxon>Bacilli</taxon>
        <taxon>Bacillales</taxon>
        <taxon>Bacillaceae</taxon>
        <taxon>Rossellomorea</taxon>
    </lineage>
</organism>
<evidence type="ECO:0000259" key="1">
    <source>
        <dbReference type="PROSITE" id="PS50943"/>
    </source>
</evidence>
<gene>
    <name evidence="2" type="ORF">DET59_1451</name>
</gene>
<dbReference type="CDD" id="cd00093">
    <property type="entry name" value="HTH_XRE"/>
    <property type="match status" value="1"/>
</dbReference>
<dbReference type="EMBL" id="QNRJ01000045">
    <property type="protein sequence ID" value="RBO98147.1"/>
    <property type="molecule type" value="Genomic_DNA"/>
</dbReference>
<dbReference type="AlphaFoldDB" id="A0A366E759"/>
<dbReference type="GO" id="GO:0016987">
    <property type="term" value="F:sigma factor activity"/>
    <property type="evidence" value="ECO:0007669"/>
    <property type="project" value="InterPro"/>
</dbReference>
<evidence type="ECO:0000313" key="2">
    <source>
        <dbReference type="EMBL" id="RBO98147.1"/>
    </source>
</evidence>
<reference evidence="2 3" key="1">
    <citation type="submission" date="2018-06" db="EMBL/GenBank/DDBJ databases">
        <title>Freshwater and sediment microbial communities from various areas in North America, analyzing microbe dynamics in response to fracking.</title>
        <authorList>
            <person name="Lamendella R."/>
        </authorList>
    </citation>
    <scope>NUCLEOTIDE SEQUENCE [LARGE SCALE GENOMIC DNA]</scope>
    <source>
        <strain evidence="2 3">97B</strain>
    </source>
</reference>
<dbReference type="InterPro" id="IPR010982">
    <property type="entry name" value="Lambda_DNA-bd_dom_sf"/>
</dbReference>
<protein>
    <submittedName>
        <fullName evidence="2">Homeodomain-like domain-containing protein</fullName>
    </submittedName>
</protein>
<dbReference type="PROSITE" id="PS50943">
    <property type="entry name" value="HTH_CROC1"/>
    <property type="match status" value="1"/>
</dbReference>
<dbReference type="Gene3D" id="1.10.10.60">
    <property type="entry name" value="Homeodomain-like"/>
    <property type="match status" value="1"/>
</dbReference>
<dbReference type="Pfam" id="PF08281">
    <property type="entry name" value="Sigma70_r4_2"/>
    <property type="match status" value="1"/>
</dbReference>
<dbReference type="Proteomes" id="UP000252118">
    <property type="component" value="Unassembled WGS sequence"/>
</dbReference>
<dbReference type="InterPro" id="IPR001387">
    <property type="entry name" value="Cro/C1-type_HTH"/>
</dbReference>
<comment type="caution">
    <text evidence="2">The sequence shown here is derived from an EMBL/GenBank/DDBJ whole genome shotgun (WGS) entry which is preliminary data.</text>
</comment>
<proteinExistence type="predicted"/>
<keyword evidence="2" id="KW-0371">Homeobox</keyword>
<keyword evidence="2" id="KW-0238">DNA-binding</keyword>
<evidence type="ECO:0000313" key="3">
    <source>
        <dbReference type="Proteomes" id="UP000252118"/>
    </source>
</evidence>
<dbReference type="GO" id="GO:0003677">
    <property type="term" value="F:DNA binding"/>
    <property type="evidence" value="ECO:0007669"/>
    <property type="project" value="UniProtKB-KW"/>
</dbReference>